<comment type="caution">
    <text evidence="1">The sequence shown here is derived from an EMBL/GenBank/DDBJ whole genome shotgun (WGS) entry which is preliminary data.</text>
</comment>
<evidence type="ECO:0000313" key="2">
    <source>
        <dbReference type="Proteomes" id="UP000252355"/>
    </source>
</evidence>
<evidence type="ECO:0000313" key="1">
    <source>
        <dbReference type="EMBL" id="RCK79639.1"/>
    </source>
</evidence>
<dbReference type="EMBL" id="QOQW01000011">
    <property type="protein sequence ID" value="RCK79639.1"/>
    <property type="molecule type" value="Genomic_DNA"/>
</dbReference>
<protein>
    <submittedName>
        <fullName evidence="1">Uncharacterized protein</fullName>
    </submittedName>
</protein>
<accession>A0A367ZPG6</accession>
<reference evidence="1 2" key="1">
    <citation type="submission" date="2018-05" db="EMBL/GenBank/DDBJ databases">
        <title>A metagenomic window into the 2 km-deep terrestrial subsurface aquifer revealed taxonomically and functionally diverse microbial community comprising novel uncultured bacterial lineages.</title>
        <authorList>
            <person name="Kadnikov V.V."/>
            <person name="Mardanov A.V."/>
            <person name="Beletsky A.V."/>
            <person name="Banks D."/>
            <person name="Pimenov N.V."/>
            <person name="Frank Y.A."/>
            <person name="Karnachuk O.V."/>
            <person name="Ravin N.V."/>
        </authorList>
    </citation>
    <scope>NUCLEOTIDE SEQUENCE [LARGE SCALE GENOMIC DNA]</scope>
    <source>
        <strain evidence="1">BY5</strain>
    </source>
</reference>
<organism evidence="1 2">
    <name type="scientific">Candidatus Ozemobacter sibiricus</name>
    <dbReference type="NCBI Taxonomy" id="2268124"/>
    <lineage>
        <taxon>Bacteria</taxon>
        <taxon>Candidatus Ozemobacteria</taxon>
        <taxon>Candidatus Ozemobacterales</taxon>
        <taxon>Candidatus Ozemobacteraceae</taxon>
        <taxon>Candidatus Ozemobacter</taxon>
    </lineage>
</organism>
<sequence length="37" mass="3769">MPVSRTSGSFDVAGAAVDPTPGDRCLPFSWQAMATAA</sequence>
<name>A0A367ZPG6_9BACT</name>
<dbReference type="Proteomes" id="UP000252355">
    <property type="component" value="Unassembled WGS sequence"/>
</dbReference>
<proteinExistence type="predicted"/>
<dbReference type="AlphaFoldDB" id="A0A367ZPG6"/>
<gene>
    <name evidence="1" type="ORF">OZSIB_4111</name>
</gene>